<dbReference type="AlphaFoldDB" id="A0A504YIJ8"/>
<name>A0A504YIJ8_FASGI</name>
<comment type="caution">
    <text evidence="1">The sequence shown here is derived from an EMBL/GenBank/DDBJ whole genome shotgun (WGS) entry which is preliminary data.</text>
</comment>
<organism evidence="1 2">
    <name type="scientific">Fasciola gigantica</name>
    <name type="common">Giant liver fluke</name>
    <dbReference type="NCBI Taxonomy" id="46835"/>
    <lineage>
        <taxon>Eukaryota</taxon>
        <taxon>Metazoa</taxon>
        <taxon>Spiralia</taxon>
        <taxon>Lophotrochozoa</taxon>
        <taxon>Platyhelminthes</taxon>
        <taxon>Trematoda</taxon>
        <taxon>Digenea</taxon>
        <taxon>Plagiorchiida</taxon>
        <taxon>Echinostomata</taxon>
        <taxon>Echinostomatoidea</taxon>
        <taxon>Fasciolidae</taxon>
        <taxon>Fasciola</taxon>
    </lineage>
</organism>
<reference evidence="1 2" key="1">
    <citation type="submission" date="2019-04" db="EMBL/GenBank/DDBJ databases">
        <title>Annotation for the trematode Fasciola gigantica.</title>
        <authorList>
            <person name="Choi Y.-J."/>
        </authorList>
    </citation>
    <scope>NUCLEOTIDE SEQUENCE [LARGE SCALE GENOMIC DNA]</scope>
    <source>
        <strain evidence="1">Uganda_cow_1</strain>
    </source>
</reference>
<proteinExistence type="predicted"/>
<dbReference type="OrthoDB" id="6112404at2759"/>
<dbReference type="EMBL" id="SUNJ01012347">
    <property type="protein sequence ID" value="TPP58118.1"/>
    <property type="molecule type" value="Genomic_DNA"/>
</dbReference>
<evidence type="ECO:0000313" key="2">
    <source>
        <dbReference type="Proteomes" id="UP000316759"/>
    </source>
</evidence>
<gene>
    <name evidence="1" type="ORF">FGIG_10971</name>
</gene>
<accession>A0A504YIJ8</accession>
<evidence type="ECO:0000313" key="1">
    <source>
        <dbReference type="EMBL" id="TPP58118.1"/>
    </source>
</evidence>
<dbReference type="Proteomes" id="UP000316759">
    <property type="component" value="Unassembled WGS sequence"/>
</dbReference>
<keyword evidence="2" id="KW-1185">Reference proteome</keyword>
<sequence length="95" mass="10566">MEKLLERRQHLAGLVDKYAAFLRVLATKAYPKASKEVRDKHILERFAMGIADPKTKEALPLPMPTSLQSALLRACKLEPSREALGQLPDETVAAI</sequence>
<protein>
    <submittedName>
        <fullName evidence="1">Uncharacterized protein</fullName>
    </submittedName>
</protein>